<feature type="binding site" evidence="10">
    <location>
        <position position="171"/>
    </location>
    <ligand>
        <name>substrate</name>
    </ligand>
</feature>
<name>A0A844FYT2_9BACT</name>
<accession>A0A844FYT2</accession>
<sequence length="201" mass="22266">MAYIVVATSNAHKVEEYAKLLEGQKVELKSLLDYPNFPGVEEDGATFRENAAKKALAACRYCDVPAFADDSGLEVEALEGRPGIFSARYAPTDKERIAKLLEELKDKENRRARFVCAIAIAINGEVIETFEGEVKGSIVDAPRGADGFGYDPIFLPDGYDQTFGEMPQELKNRISHRAAAFKMALNFVEDEMSVLDDDFDL</sequence>
<dbReference type="Proteomes" id="UP000435649">
    <property type="component" value="Unassembled WGS sequence"/>
</dbReference>
<feature type="active site" description="Proton acceptor" evidence="10">
    <location>
        <position position="70"/>
    </location>
</feature>
<comment type="similarity">
    <text evidence="1 10 11">Belongs to the HAM1 NTPase family.</text>
</comment>
<evidence type="ECO:0000256" key="10">
    <source>
        <dbReference type="HAMAP-Rule" id="MF_01405"/>
    </source>
</evidence>
<dbReference type="CDD" id="cd00515">
    <property type="entry name" value="HAM1"/>
    <property type="match status" value="1"/>
</dbReference>
<dbReference type="InterPro" id="IPR002637">
    <property type="entry name" value="RdgB/HAM1"/>
</dbReference>
<evidence type="ECO:0000256" key="12">
    <source>
        <dbReference type="SAM" id="Coils"/>
    </source>
</evidence>
<keyword evidence="12" id="KW-0175">Coiled coil</keyword>
<dbReference type="NCBIfam" id="TIGR00042">
    <property type="entry name" value="RdgB/HAM1 family non-canonical purine NTP pyrophosphatase"/>
    <property type="match status" value="1"/>
</dbReference>
<comment type="catalytic activity">
    <reaction evidence="10">
        <text>ITP + H2O = IMP + diphosphate + H(+)</text>
        <dbReference type="Rhea" id="RHEA:29399"/>
        <dbReference type="ChEBI" id="CHEBI:15377"/>
        <dbReference type="ChEBI" id="CHEBI:15378"/>
        <dbReference type="ChEBI" id="CHEBI:33019"/>
        <dbReference type="ChEBI" id="CHEBI:58053"/>
        <dbReference type="ChEBI" id="CHEBI:61402"/>
        <dbReference type="EC" id="3.6.1.66"/>
    </reaction>
</comment>
<feature type="binding site" evidence="10">
    <location>
        <position position="71"/>
    </location>
    <ligand>
        <name>substrate</name>
    </ligand>
</feature>
<dbReference type="HAMAP" id="MF_01405">
    <property type="entry name" value="Non_canon_purine_NTPase"/>
    <property type="match status" value="1"/>
</dbReference>
<gene>
    <name evidence="13" type="primary">rdgB</name>
    <name evidence="13" type="ORF">FYJ85_01940</name>
</gene>
<feature type="binding site" evidence="10">
    <location>
        <begin position="176"/>
        <end position="177"/>
    </location>
    <ligand>
        <name>substrate</name>
    </ligand>
</feature>
<keyword evidence="6 10" id="KW-0460">Magnesium</keyword>
<keyword evidence="7 10" id="KW-0546">Nucleotide metabolism</keyword>
<keyword evidence="3 10" id="KW-0479">Metal-binding</keyword>
<keyword evidence="14" id="KW-1185">Reference proteome</keyword>
<evidence type="ECO:0000313" key="14">
    <source>
        <dbReference type="Proteomes" id="UP000435649"/>
    </source>
</evidence>
<evidence type="ECO:0000256" key="8">
    <source>
        <dbReference type="ARBA" id="ARBA00051875"/>
    </source>
</evidence>
<dbReference type="RefSeq" id="WP_106053337.1">
    <property type="nucleotide sequence ID" value="NZ_CALXOB010000039.1"/>
</dbReference>
<evidence type="ECO:0000256" key="7">
    <source>
        <dbReference type="ARBA" id="ARBA00023080"/>
    </source>
</evidence>
<evidence type="ECO:0000256" key="4">
    <source>
        <dbReference type="ARBA" id="ARBA00022741"/>
    </source>
</evidence>
<reference evidence="13 14" key="1">
    <citation type="submission" date="2019-08" db="EMBL/GenBank/DDBJ databases">
        <title>In-depth cultivation of the pig gut microbiome towards novel bacterial diversity and tailored functional studies.</title>
        <authorList>
            <person name="Wylensek D."/>
            <person name="Hitch T.C.A."/>
            <person name="Clavel T."/>
        </authorList>
    </citation>
    <scope>NUCLEOTIDE SEQUENCE [LARGE SCALE GENOMIC DNA]</scope>
    <source>
        <strain evidence="13 14">BBE-744-WT-12</strain>
    </source>
</reference>
<evidence type="ECO:0000256" key="1">
    <source>
        <dbReference type="ARBA" id="ARBA00008023"/>
    </source>
</evidence>
<dbReference type="Pfam" id="PF01725">
    <property type="entry name" value="Ham1p_like"/>
    <property type="match status" value="1"/>
</dbReference>
<dbReference type="EC" id="3.6.1.66" evidence="10"/>
<dbReference type="GO" id="GO:0046872">
    <property type="term" value="F:metal ion binding"/>
    <property type="evidence" value="ECO:0007669"/>
    <property type="project" value="UniProtKB-KW"/>
</dbReference>
<comment type="catalytic activity">
    <reaction evidence="9 10">
        <text>XTP + H2O = XMP + diphosphate + H(+)</text>
        <dbReference type="Rhea" id="RHEA:28610"/>
        <dbReference type="ChEBI" id="CHEBI:15377"/>
        <dbReference type="ChEBI" id="CHEBI:15378"/>
        <dbReference type="ChEBI" id="CHEBI:33019"/>
        <dbReference type="ChEBI" id="CHEBI:57464"/>
        <dbReference type="ChEBI" id="CHEBI:61314"/>
        <dbReference type="EC" id="3.6.1.66"/>
    </reaction>
</comment>
<feature type="coiled-coil region" evidence="12">
    <location>
        <begin position="90"/>
        <end position="117"/>
    </location>
</feature>
<dbReference type="GO" id="GO:0036220">
    <property type="term" value="F:ITP diphosphatase activity"/>
    <property type="evidence" value="ECO:0007669"/>
    <property type="project" value="UniProtKB-UniRule"/>
</dbReference>
<organism evidence="13 14">
    <name type="scientific">Victivallis lenta</name>
    <dbReference type="NCBI Taxonomy" id="2606640"/>
    <lineage>
        <taxon>Bacteria</taxon>
        <taxon>Pseudomonadati</taxon>
        <taxon>Lentisphaerota</taxon>
        <taxon>Lentisphaeria</taxon>
        <taxon>Victivallales</taxon>
        <taxon>Victivallaceae</taxon>
        <taxon>Victivallis</taxon>
    </lineage>
</organism>
<evidence type="ECO:0000256" key="11">
    <source>
        <dbReference type="RuleBase" id="RU003781"/>
    </source>
</evidence>
<dbReference type="AlphaFoldDB" id="A0A844FYT2"/>
<feature type="binding site" evidence="10">
    <location>
        <position position="70"/>
    </location>
    <ligand>
        <name>Mg(2+)</name>
        <dbReference type="ChEBI" id="CHEBI:18420"/>
    </ligand>
</feature>
<comment type="cofactor">
    <cofactor evidence="10">
        <name>Mg(2+)</name>
        <dbReference type="ChEBI" id="CHEBI:18420"/>
    </cofactor>
    <text evidence="10">Binds 1 Mg(2+) ion per subunit.</text>
</comment>
<dbReference type="GO" id="GO:0009117">
    <property type="term" value="P:nucleotide metabolic process"/>
    <property type="evidence" value="ECO:0007669"/>
    <property type="project" value="UniProtKB-KW"/>
</dbReference>
<dbReference type="Gene3D" id="3.90.950.10">
    <property type="match status" value="1"/>
</dbReference>
<dbReference type="FunFam" id="3.90.950.10:FF:000001">
    <property type="entry name" value="dITP/XTP pyrophosphatase"/>
    <property type="match status" value="1"/>
</dbReference>
<feature type="binding site" evidence="10">
    <location>
        <position position="41"/>
    </location>
    <ligand>
        <name>Mg(2+)</name>
        <dbReference type="ChEBI" id="CHEBI:18420"/>
    </ligand>
</feature>
<dbReference type="PANTHER" id="PTHR11067">
    <property type="entry name" value="INOSINE TRIPHOSPHATE PYROPHOSPHATASE/HAM1 PROTEIN"/>
    <property type="match status" value="1"/>
</dbReference>
<evidence type="ECO:0000256" key="9">
    <source>
        <dbReference type="ARBA" id="ARBA00052017"/>
    </source>
</evidence>
<keyword evidence="5 10" id="KW-0378">Hydrolase</keyword>
<dbReference type="PANTHER" id="PTHR11067:SF9">
    <property type="entry name" value="INOSINE TRIPHOSPHATE PYROPHOSPHATASE"/>
    <property type="match status" value="1"/>
</dbReference>
<feature type="binding site" evidence="10">
    <location>
        <begin position="8"/>
        <end position="13"/>
    </location>
    <ligand>
        <name>substrate</name>
    </ligand>
</feature>
<dbReference type="EMBL" id="VUNS01000001">
    <property type="protein sequence ID" value="MST95805.1"/>
    <property type="molecule type" value="Genomic_DNA"/>
</dbReference>
<dbReference type="SUPFAM" id="SSF52972">
    <property type="entry name" value="ITPase-like"/>
    <property type="match status" value="1"/>
</dbReference>
<dbReference type="GO" id="GO:0005829">
    <property type="term" value="C:cytosol"/>
    <property type="evidence" value="ECO:0007669"/>
    <property type="project" value="TreeGrafter"/>
</dbReference>
<evidence type="ECO:0000313" key="13">
    <source>
        <dbReference type="EMBL" id="MST95805.1"/>
    </source>
</evidence>
<evidence type="ECO:0000256" key="6">
    <source>
        <dbReference type="ARBA" id="ARBA00022842"/>
    </source>
</evidence>
<proteinExistence type="inferred from homology"/>
<dbReference type="InterPro" id="IPR020922">
    <property type="entry name" value="dITP/XTP_pyrophosphatase"/>
</dbReference>
<comment type="caution">
    <text evidence="13">The sequence shown here is derived from an EMBL/GenBank/DDBJ whole genome shotgun (WGS) entry which is preliminary data.</text>
</comment>
<comment type="function">
    <text evidence="10">Pyrophosphatase that catalyzes the hydrolysis of nucleoside triphosphates to their monophosphate derivatives, with a high preference for the non-canonical purine nucleotides XTP (xanthosine triphosphate), dITP (deoxyinosine triphosphate) and ITP. Seems to function as a house-cleaning enzyme that removes non-canonical purine nucleotides from the nucleotide pool, thus preventing their incorporation into DNA/RNA and avoiding chromosomal lesions.</text>
</comment>
<dbReference type="InterPro" id="IPR029001">
    <property type="entry name" value="ITPase-like_fam"/>
</dbReference>
<comment type="catalytic activity">
    <reaction evidence="8 10">
        <text>dITP + H2O = dIMP + diphosphate + H(+)</text>
        <dbReference type="Rhea" id="RHEA:28342"/>
        <dbReference type="ChEBI" id="CHEBI:15377"/>
        <dbReference type="ChEBI" id="CHEBI:15378"/>
        <dbReference type="ChEBI" id="CHEBI:33019"/>
        <dbReference type="ChEBI" id="CHEBI:61194"/>
        <dbReference type="ChEBI" id="CHEBI:61382"/>
        <dbReference type="EC" id="3.6.1.66"/>
    </reaction>
</comment>
<dbReference type="GO" id="GO:0035870">
    <property type="term" value="F:dITP diphosphatase activity"/>
    <property type="evidence" value="ECO:0007669"/>
    <property type="project" value="UniProtKB-UniRule"/>
</dbReference>
<dbReference type="GO" id="GO:0017111">
    <property type="term" value="F:ribonucleoside triphosphate phosphatase activity"/>
    <property type="evidence" value="ECO:0007669"/>
    <property type="project" value="InterPro"/>
</dbReference>
<keyword evidence="4 10" id="KW-0547">Nucleotide-binding</keyword>
<evidence type="ECO:0000256" key="3">
    <source>
        <dbReference type="ARBA" id="ARBA00022723"/>
    </source>
</evidence>
<comment type="subunit">
    <text evidence="2 10">Homodimer.</text>
</comment>
<dbReference type="GO" id="GO:0009146">
    <property type="term" value="P:purine nucleoside triphosphate catabolic process"/>
    <property type="evidence" value="ECO:0007669"/>
    <property type="project" value="UniProtKB-UniRule"/>
</dbReference>
<feature type="binding site" evidence="10">
    <location>
        <begin position="148"/>
        <end position="151"/>
    </location>
    <ligand>
        <name>substrate</name>
    </ligand>
</feature>
<dbReference type="GO" id="GO:0036222">
    <property type="term" value="F:XTP diphosphatase activity"/>
    <property type="evidence" value="ECO:0007669"/>
    <property type="project" value="UniProtKB-UniRule"/>
</dbReference>
<protein>
    <recommendedName>
        <fullName evidence="10">dITP/XTP pyrophosphatase</fullName>
        <ecNumber evidence="10">3.6.1.66</ecNumber>
    </recommendedName>
    <alternativeName>
        <fullName evidence="10">Non-canonical purine NTP pyrophosphatase</fullName>
    </alternativeName>
    <alternativeName>
        <fullName evidence="10">Non-standard purine NTP pyrophosphatase</fullName>
    </alternativeName>
    <alternativeName>
        <fullName evidence="10">Nucleoside-triphosphate diphosphatase</fullName>
    </alternativeName>
    <alternativeName>
        <fullName evidence="10">Nucleoside-triphosphate pyrophosphatase</fullName>
        <shortName evidence="10">NTPase</shortName>
    </alternativeName>
</protein>
<evidence type="ECO:0000256" key="2">
    <source>
        <dbReference type="ARBA" id="ARBA00011738"/>
    </source>
</evidence>
<evidence type="ECO:0000256" key="5">
    <source>
        <dbReference type="ARBA" id="ARBA00022801"/>
    </source>
</evidence>
<dbReference type="GO" id="GO:0000166">
    <property type="term" value="F:nucleotide binding"/>
    <property type="evidence" value="ECO:0007669"/>
    <property type="project" value="UniProtKB-KW"/>
</dbReference>